<accession>A0ABX9XD73</accession>
<reference evidence="1 2" key="1">
    <citation type="submission" date="2018-11" db="EMBL/GenBank/DDBJ databases">
        <authorList>
            <person name="Jang G.I."/>
            <person name="Hwang C.Y."/>
        </authorList>
    </citation>
    <scope>NUCLEOTIDE SEQUENCE [LARGE SCALE GENOMIC DNA]</scope>
    <source>
        <strain evidence="1 2">SSM26</strain>
    </source>
</reference>
<dbReference type="InterPro" id="IPR011010">
    <property type="entry name" value="DNA_brk_join_enz"/>
</dbReference>
<evidence type="ECO:0008006" key="3">
    <source>
        <dbReference type="Google" id="ProtNLM"/>
    </source>
</evidence>
<organism evidence="1 2">
    <name type="scientific">Pseudomonas neustonica</name>
    <dbReference type="NCBI Taxonomy" id="2487346"/>
    <lineage>
        <taxon>Bacteria</taxon>
        <taxon>Pseudomonadati</taxon>
        <taxon>Pseudomonadota</taxon>
        <taxon>Gammaproteobacteria</taxon>
        <taxon>Pseudomonadales</taxon>
        <taxon>Pseudomonadaceae</taxon>
        <taxon>Pseudomonas</taxon>
    </lineage>
</organism>
<name>A0ABX9XD73_9PSED</name>
<proteinExistence type="predicted"/>
<comment type="caution">
    <text evidence="1">The sequence shown here is derived from an EMBL/GenBank/DDBJ whole genome shotgun (WGS) entry which is preliminary data.</text>
</comment>
<dbReference type="SUPFAM" id="SSF56349">
    <property type="entry name" value="DNA breaking-rejoining enzymes"/>
    <property type="match status" value="1"/>
</dbReference>
<keyword evidence="2" id="KW-1185">Reference proteome</keyword>
<evidence type="ECO:0000313" key="1">
    <source>
        <dbReference type="EMBL" id="ROZ80979.1"/>
    </source>
</evidence>
<gene>
    <name evidence="1" type="ORF">EF096_18505</name>
</gene>
<protein>
    <recommendedName>
        <fullName evidence="3">Integrase</fullName>
    </recommendedName>
</protein>
<evidence type="ECO:0000313" key="2">
    <source>
        <dbReference type="Proteomes" id="UP000275199"/>
    </source>
</evidence>
<dbReference type="EMBL" id="RKKU01000035">
    <property type="protein sequence ID" value="ROZ80979.1"/>
    <property type="molecule type" value="Genomic_DNA"/>
</dbReference>
<dbReference type="Proteomes" id="UP000275199">
    <property type="component" value="Unassembled WGS sequence"/>
</dbReference>
<sequence length="327" mass="37104">MMKKTMKRAARRNFGFGRQLRYSMSQALNIFYGDRDHYGTRRTHNYRLRIFARFCRKKGLVDARLITQSTLDSYGEYLRCRLEGDYVWPDGDADKSISTAYAHNLISTANTVLFAMRRNSKIALSALRALNKSRSHVREEPANADQGAVTQAVAKMLDQGDRRGAAVVLLARHWGMRAQEATLQDLQRMHREVITTGGACILEGCKGGRKSTDRWLSATPERIESLEFALRTRPIGSRCLLAKIETVKTFYQRELNRCRRVLRSFDIISYRELRAAFAADVYESITGVPPLNGTAAPRELDRKAREEVARALGHGRIQVSSCYVGGY</sequence>